<evidence type="ECO:0000313" key="7">
    <source>
        <dbReference type="Proteomes" id="UP001162131"/>
    </source>
</evidence>
<dbReference type="GO" id="GO:0006508">
    <property type="term" value="P:proteolysis"/>
    <property type="evidence" value="ECO:0007669"/>
    <property type="project" value="InterPro"/>
</dbReference>
<dbReference type="GO" id="GO:0008270">
    <property type="term" value="F:zinc ion binding"/>
    <property type="evidence" value="ECO:0007669"/>
    <property type="project" value="InterPro"/>
</dbReference>
<dbReference type="InterPro" id="IPR000834">
    <property type="entry name" value="Peptidase_M14"/>
</dbReference>
<gene>
    <name evidence="6" type="ORF">BSTOLATCC_MIC24262</name>
</gene>
<dbReference type="Gene3D" id="3.40.630.10">
    <property type="entry name" value="Zn peptidases"/>
    <property type="match status" value="1"/>
</dbReference>
<feature type="region of interest" description="Disordered" evidence="4">
    <location>
        <begin position="667"/>
        <end position="689"/>
    </location>
</feature>
<dbReference type="Pfam" id="PF00246">
    <property type="entry name" value="Peptidase_M14"/>
    <property type="match status" value="1"/>
</dbReference>
<comment type="similarity">
    <text evidence="2 3">Belongs to the peptidase M14 family.</text>
</comment>
<protein>
    <recommendedName>
        <fullName evidence="5">Peptidase M14 domain-containing protein</fullName>
    </recommendedName>
</protein>
<proteinExistence type="inferred from homology"/>
<evidence type="ECO:0000256" key="2">
    <source>
        <dbReference type="ARBA" id="ARBA00005988"/>
    </source>
</evidence>
<dbReference type="AlphaFoldDB" id="A0AAU9J806"/>
<dbReference type="InterPro" id="IPR050821">
    <property type="entry name" value="Cytosolic_carboxypeptidase"/>
</dbReference>
<name>A0AAU9J806_9CILI</name>
<feature type="domain" description="Peptidase M14" evidence="5">
    <location>
        <begin position="261"/>
        <end position="572"/>
    </location>
</feature>
<dbReference type="PANTHER" id="PTHR12756:SF11">
    <property type="entry name" value="CYTOSOLIC CARBOXYPEPTIDASE 1"/>
    <property type="match status" value="1"/>
</dbReference>
<organism evidence="6 7">
    <name type="scientific">Blepharisma stoltei</name>
    <dbReference type="NCBI Taxonomy" id="1481888"/>
    <lineage>
        <taxon>Eukaryota</taxon>
        <taxon>Sar</taxon>
        <taxon>Alveolata</taxon>
        <taxon>Ciliophora</taxon>
        <taxon>Postciliodesmatophora</taxon>
        <taxon>Heterotrichea</taxon>
        <taxon>Heterotrichida</taxon>
        <taxon>Blepharismidae</taxon>
        <taxon>Blepharisma</taxon>
    </lineage>
</organism>
<comment type="caution">
    <text evidence="6">The sequence shown here is derived from an EMBL/GenBank/DDBJ whole genome shotgun (WGS) entry which is preliminary data.</text>
</comment>
<sequence>MESALAKTLQDYVPLIFKHQKAYSDVDRDRINTFNIIQESDPFRFEHGGMLVYDSKALMTSLHNHSLEKHLSHSESPKRLSKHMRNELNKAYNSDIDAYCRMKSYGPSPTFEPEYALRIPDDKVTLKFNSKFESGNLYKAVKLTDYEYLLFLNSDIGSSAHNHWYYFSVWNPRKTSITFKITNMLKDDKLYNSGMKPAVLSTKSAKENGSGWQRDCLNISYTENVDSKNSLAFYARRKYYTLSFTYRWKYENDLVYFAYSIPYTYSELSQHLSYIKENHKNIARVNPLCTSLCGNICEMLTITENIATYYSFEDEANEWGVSVGGRKLSKLKLIRQESINKPNDKARANQDHKKKKGIVLTARVHSGETVSSFMMRGAINFLLSDARIAKSLRKHFVFKIIPMLNPDGVRYGNSRCSLLGVDLNRRWLSPNKILHPTIFYAKKMIEVFKEKHELMMFCDMHGHGKKKNVFMYGCGVKSYDMIDMRRNLLAKVIPHLLNKKNSLFSYNDSRFRCEKSKVTTARIVVYSQFEVSHSYTMEASFFGPKNPRALGESSSGDSHMNESHLETLGRDLCKLCLIFTSNRVYMQRVRNTNEFLRRILFNRLKSLNKPQNLEVEETKTIESSESPDLINEVEEGKLEEEDDLGDIINLKSATIDEHFWQPLDIVDLPEDESDSGGSDSSPSEAEHETEHLAIIRAQNNKGRNLNSPIINIQDDFKMPGKDKCNITPLPAQTPTMLKDLTEATNIRKVQSFQKNLNRDITKPKQREEAIKVFPSDSTNGQCNINRSNIIFNEPFCINNSRPINFTNELAYPRFNEDEYFNNSRRSYEKEVKVNIIREEYLPKSKTKNRPKKQLSTKLDPFSDERRLPFIYNPEKKFANKFILKSNEKTKVSDLSYTTKDFWNNFSATKR</sequence>
<evidence type="ECO:0000259" key="5">
    <source>
        <dbReference type="PROSITE" id="PS52035"/>
    </source>
</evidence>
<evidence type="ECO:0000256" key="3">
    <source>
        <dbReference type="PROSITE-ProRule" id="PRU01379"/>
    </source>
</evidence>
<dbReference type="PROSITE" id="PS52035">
    <property type="entry name" value="PEPTIDASE_M14"/>
    <property type="match status" value="1"/>
</dbReference>
<evidence type="ECO:0000313" key="6">
    <source>
        <dbReference type="EMBL" id="CAG9319713.1"/>
    </source>
</evidence>
<accession>A0AAU9J806</accession>
<comment type="cofactor">
    <cofactor evidence="1">
        <name>Zn(2+)</name>
        <dbReference type="ChEBI" id="CHEBI:29105"/>
    </cofactor>
</comment>
<evidence type="ECO:0000256" key="4">
    <source>
        <dbReference type="SAM" id="MobiDB-lite"/>
    </source>
</evidence>
<dbReference type="Proteomes" id="UP001162131">
    <property type="component" value="Unassembled WGS sequence"/>
</dbReference>
<reference evidence="6" key="1">
    <citation type="submission" date="2021-09" db="EMBL/GenBank/DDBJ databases">
        <authorList>
            <consortium name="AG Swart"/>
            <person name="Singh M."/>
            <person name="Singh A."/>
            <person name="Seah K."/>
            <person name="Emmerich C."/>
        </authorList>
    </citation>
    <scope>NUCLEOTIDE SEQUENCE</scope>
    <source>
        <strain evidence="6">ATCC30299</strain>
    </source>
</reference>
<keyword evidence="7" id="KW-1185">Reference proteome</keyword>
<dbReference type="InterPro" id="IPR040626">
    <property type="entry name" value="Pepdidase_M14_N"/>
</dbReference>
<dbReference type="GO" id="GO:0004181">
    <property type="term" value="F:metallocarboxypeptidase activity"/>
    <property type="evidence" value="ECO:0007669"/>
    <property type="project" value="InterPro"/>
</dbReference>
<dbReference type="Pfam" id="PF18027">
    <property type="entry name" value="Pepdidase_M14_N"/>
    <property type="match status" value="1"/>
</dbReference>
<dbReference type="Gene3D" id="2.60.40.3120">
    <property type="match status" value="1"/>
</dbReference>
<feature type="active site" description="Proton donor/acceptor" evidence="3">
    <location>
        <position position="538"/>
    </location>
</feature>
<dbReference type="SMART" id="SM00631">
    <property type="entry name" value="Zn_pept"/>
    <property type="match status" value="1"/>
</dbReference>
<dbReference type="EMBL" id="CAJZBQ010000023">
    <property type="protein sequence ID" value="CAG9319713.1"/>
    <property type="molecule type" value="Genomic_DNA"/>
</dbReference>
<evidence type="ECO:0000256" key="1">
    <source>
        <dbReference type="ARBA" id="ARBA00001947"/>
    </source>
</evidence>
<dbReference type="PANTHER" id="PTHR12756">
    <property type="entry name" value="CYTOSOLIC CARBOXYPEPTIDASE"/>
    <property type="match status" value="1"/>
</dbReference>
<dbReference type="SUPFAM" id="SSF53187">
    <property type="entry name" value="Zn-dependent exopeptidases"/>
    <property type="match status" value="1"/>
</dbReference>